<accession>A0A1B0C3L0</accession>
<organism evidence="2 3">
    <name type="scientific">Glossina palpalis gambiensis</name>
    <dbReference type="NCBI Taxonomy" id="67801"/>
    <lineage>
        <taxon>Eukaryota</taxon>
        <taxon>Metazoa</taxon>
        <taxon>Ecdysozoa</taxon>
        <taxon>Arthropoda</taxon>
        <taxon>Hexapoda</taxon>
        <taxon>Insecta</taxon>
        <taxon>Pterygota</taxon>
        <taxon>Neoptera</taxon>
        <taxon>Endopterygota</taxon>
        <taxon>Diptera</taxon>
        <taxon>Brachycera</taxon>
        <taxon>Muscomorpha</taxon>
        <taxon>Hippoboscoidea</taxon>
        <taxon>Glossinidae</taxon>
        <taxon>Glossina</taxon>
    </lineage>
</organism>
<dbReference type="AlphaFoldDB" id="A0A1B0C3L0"/>
<reference evidence="3" key="1">
    <citation type="submission" date="2015-01" db="EMBL/GenBank/DDBJ databases">
        <authorList>
            <person name="Aksoy S."/>
            <person name="Warren W."/>
            <person name="Wilson R.K."/>
        </authorList>
    </citation>
    <scope>NUCLEOTIDE SEQUENCE [LARGE SCALE GENOMIC DNA]</scope>
    <source>
        <strain evidence="3">IAEA</strain>
    </source>
</reference>
<dbReference type="VEuPathDB" id="VectorBase:GPPI048157"/>
<reference evidence="2" key="2">
    <citation type="submission" date="2020-05" db="UniProtKB">
        <authorList>
            <consortium name="EnsemblMetazoa"/>
        </authorList>
    </citation>
    <scope>IDENTIFICATION</scope>
    <source>
        <strain evidence="2">IAEA</strain>
    </source>
</reference>
<dbReference type="EMBL" id="JXJN01025006">
    <property type="status" value="NOT_ANNOTATED_CDS"/>
    <property type="molecule type" value="Genomic_DNA"/>
</dbReference>
<evidence type="ECO:0000313" key="3">
    <source>
        <dbReference type="Proteomes" id="UP000092460"/>
    </source>
</evidence>
<feature type="chain" id="PRO_5008405344" evidence="1">
    <location>
        <begin position="25"/>
        <end position="133"/>
    </location>
</feature>
<keyword evidence="1" id="KW-0732">Signal</keyword>
<evidence type="ECO:0000256" key="1">
    <source>
        <dbReference type="SAM" id="SignalP"/>
    </source>
</evidence>
<evidence type="ECO:0000313" key="2">
    <source>
        <dbReference type="EnsemblMetazoa" id="GPPI048157-PA"/>
    </source>
</evidence>
<feature type="signal peptide" evidence="1">
    <location>
        <begin position="1"/>
        <end position="24"/>
    </location>
</feature>
<keyword evidence="3" id="KW-1185">Reference proteome</keyword>
<sequence length="133" mass="14967">MKLPSTNLLVTLLAMLLILPMVFGTRTTNQNFGSKLGIHFEQIGSTTISTICILDALIDIHHGKINPLLLTPAQVETEIRQIKSHLPQSLELHASQDDLFELYKLMKIKGELTRSHVLFNATLPLINHDKFEN</sequence>
<protein>
    <submittedName>
        <fullName evidence="2">Uncharacterized protein</fullName>
    </submittedName>
</protein>
<dbReference type="Proteomes" id="UP000092460">
    <property type="component" value="Unassembled WGS sequence"/>
</dbReference>
<dbReference type="EnsemblMetazoa" id="GPPI048157-RA">
    <property type="protein sequence ID" value="GPPI048157-PA"/>
    <property type="gene ID" value="GPPI048157"/>
</dbReference>
<name>A0A1B0C3L0_9MUSC</name>
<proteinExistence type="predicted"/>